<protein>
    <submittedName>
        <fullName evidence="2">Uncharacterized protein</fullName>
    </submittedName>
</protein>
<evidence type="ECO:0000256" key="1">
    <source>
        <dbReference type="SAM" id="SignalP"/>
    </source>
</evidence>
<comment type="caution">
    <text evidence="2">The sequence shown here is derived from an EMBL/GenBank/DDBJ whole genome shotgun (WGS) entry which is preliminary data.</text>
</comment>
<accession>A0AAV3UAP8</accession>
<feature type="chain" id="PRO_5043349039" evidence="1">
    <location>
        <begin position="21"/>
        <end position="183"/>
    </location>
</feature>
<dbReference type="AlphaFoldDB" id="A0AAV3UAP8"/>
<sequence length="183" mass="18887">MKIALLLSIVTLLNCSLAIAVQPAAPDILTINGGDIYVSTTSIVGNGDVSLDLSEIKINEKVLDNLNGTDSILIKELKLNTLSPLAACGYVSATNSVSNVAVGESVIVKQYTTNCASGTHTITLTGTGLRAYVFQWNGSSWVQKAGGGSSASYFNGSAGTYILVAVNEGISVTSGTAKTKRPL</sequence>
<evidence type="ECO:0000313" key="3">
    <source>
        <dbReference type="Proteomes" id="UP001409585"/>
    </source>
</evidence>
<dbReference type="Proteomes" id="UP001409585">
    <property type="component" value="Unassembled WGS sequence"/>
</dbReference>
<name>A0AAV3UAP8_9ALTE</name>
<gene>
    <name evidence="2" type="ORF">GCM10025791_46950</name>
</gene>
<keyword evidence="3" id="KW-1185">Reference proteome</keyword>
<evidence type="ECO:0000313" key="2">
    <source>
        <dbReference type="EMBL" id="GAA4960295.1"/>
    </source>
</evidence>
<organism evidence="2 3">
    <name type="scientific">Halioxenophilus aromaticivorans</name>
    <dbReference type="NCBI Taxonomy" id="1306992"/>
    <lineage>
        <taxon>Bacteria</taxon>
        <taxon>Pseudomonadati</taxon>
        <taxon>Pseudomonadota</taxon>
        <taxon>Gammaproteobacteria</taxon>
        <taxon>Alteromonadales</taxon>
        <taxon>Alteromonadaceae</taxon>
        <taxon>Halioxenophilus</taxon>
    </lineage>
</organism>
<dbReference type="EMBL" id="BAABLX010000079">
    <property type="protein sequence ID" value="GAA4960295.1"/>
    <property type="molecule type" value="Genomic_DNA"/>
</dbReference>
<keyword evidence="1" id="KW-0732">Signal</keyword>
<feature type="signal peptide" evidence="1">
    <location>
        <begin position="1"/>
        <end position="20"/>
    </location>
</feature>
<dbReference type="RefSeq" id="WP_345427833.1">
    <property type="nucleotide sequence ID" value="NZ_AP031496.1"/>
</dbReference>
<reference evidence="3" key="1">
    <citation type="journal article" date="2019" name="Int. J. Syst. Evol. Microbiol.">
        <title>The Global Catalogue of Microorganisms (GCM) 10K type strain sequencing project: providing services to taxonomists for standard genome sequencing and annotation.</title>
        <authorList>
            <consortium name="The Broad Institute Genomics Platform"/>
            <consortium name="The Broad Institute Genome Sequencing Center for Infectious Disease"/>
            <person name="Wu L."/>
            <person name="Ma J."/>
        </authorList>
    </citation>
    <scope>NUCLEOTIDE SEQUENCE [LARGE SCALE GENOMIC DNA]</scope>
    <source>
        <strain evidence="3">JCM 19134</strain>
    </source>
</reference>
<proteinExistence type="predicted"/>